<evidence type="ECO:0000313" key="2">
    <source>
        <dbReference type="Proteomes" id="UP000234781"/>
    </source>
</evidence>
<sequence length="160" mass="17781">MKTLRLLFGLVLVATAFSVQAEDYSEKQHDKLIRECNRNNLESCVTAAIWMRDYLEAPAHAYPFLKKACDGGNMRGCNVLGNLYLNPSSSLGMDYAAAVKLYERACKGGYENACTNLEETKAEMAQGTTSDRDSRLNQLSESCALENEAACQALMMEMQR</sequence>
<gene>
    <name evidence="1" type="ORF">CYJ98_004715</name>
</gene>
<keyword evidence="2" id="KW-1185">Reference proteome</keyword>
<dbReference type="PANTHER" id="PTHR13891:SF1">
    <property type="entry name" value="CYTOCHROME C OXIDASE ASSEMBLY FACTOR 7"/>
    <property type="match status" value="1"/>
</dbReference>
<dbReference type="Proteomes" id="UP000234781">
    <property type="component" value="Chromosome"/>
</dbReference>
<dbReference type="Gene3D" id="1.25.40.10">
    <property type="entry name" value="Tetratricopeptide repeat domain"/>
    <property type="match status" value="1"/>
</dbReference>
<dbReference type="EMBL" id="CP136962">
    <property type="protein sequence ID" value="WOS98966.1"/>
    <property type="molecule type" value="Genomic_DNA"/>
</dbReference>
<protein>
    <submittedName>
        <fullName evidence="1">Sel1 repeat family protein</fullName>
    </submittedName>
</protein>
<dbReference type="AlphaFoldDB" id="A0A9X7F8F5"/>
<evidence type="ECO:0000313" key="1">
    <source>
        <dbReference type="EMBL" id="WOS98966.1"/>
    </source>
</evidence>
<dbReference type="PANTHER" id="PTHR13891">
    <property type="entry name" value="CYTOCHROME C OXIDASE ASSEMBLY FACTOR 7"/>
    <property type="match status" value="1"/>
</dbReference>
<reference evidence="1 2" key="2">
    <citation type="submission" date="2023-10" db="EMBL/GenBank/DDBJ databases">
        <authorList>
            <person name="Choi B."/>
        </authorList>
    </citation>
    <scope>NUCLEOTIDE SEQUENCE [LARGE SCALE GENOMIC DNA]</scope>
    <source>
        <strain evidence="1 2">UMB0023</strain>
    </source>
</reference>
<organism evidence="1 2">
    <name type="scientific">Neisseria perflava</name>
    <dbReference type="NCBI Taxonomy" id="33053"/>
    <lineage>
        <taxon>Bacteria</taxon>
        <taxon>Pseudomonadati</taxon>
        <taxon>Pseudomonadota</taxon>
        <taxon>Betaproteobacteria</taxon>
        <taxon>Neisseriales</taxon>
        <taxon>Neisseriaceae</taxon>
        <taxon>Neisseria</taxon>
    </lineage>
</organism>
<dbReference type="InterPro" id="IPR040239">
    <property type="entry name" value="HcpB-like"/>
</dbReference>
<name>A0A9X7F8F5_NEIPE</name>
<dbReference type="InterPro" id="IPR011990">
    <property type="entry name" value="TPR-like_helical_dom_sf"/>
</dbReference>
<reference evidence="2" key="1">
    <citation type="submission" date="2017-12" db="EMBL/GenBank/DDBJ databases">
        <title>Phylogenetic diversity of female urinary microbiome.</title>
        <authorList>
            <person name="Thomas-White K."/>
            <person name="Wolfe A.J."/>
        </authorList>
    </citation>
    <scope>NUCLEOTIDE SEQUENCE [LARGE SCALE GENOMIC DNA]</scope>
    <source>
        <strain evidence="2">UMB0023</strain>
    </source>
</reference>
<dbReference type="RefSeq" id="WP_101755539.1">
    <property type="nucleotide sequence ID" value="NZ_CP136962.1"/>
</dbReference>
<dbReference type="SUPFAM" id="SSF81901">
    <property type="entry name" value="HCP-like"/>
    <property type="match status" value="1"/>
</dbReference>
<proteinExistence type="predicted"/>
<accession>A0A9X7F8F5</accession>